<dbReference type="GO" id="GO:0006352">
    <property type="term" value="P:DNA-templated transcription initiation"/>
    <property type="evidence" value="ECO:0007669"/>
    <property type="project" value="InterPro"/>
</dbReference>
<dbReference type="NCBIfam" id="TIGR02985">
    <property type="entry name" value="Sig70_bacteroi1"/>
    <property type="match status" value="1"/>
</dbReference>
<feature type="domain" description="RNA polymerase sigma factor 70 region 4 type 2" evidence="6">
    <location>
        <begin position="115"/>
        <end position="166"/>
    </location>
</feature>
<dbReference type="InterPro" id="IPR013324">
    <property type="entry name" value="RNA_pol_sigma_r3/r4-like"/>
</dbReference>
<evidence type="ECO:0000256" key="3">
    <source>
        <dbReference type="ARBA" id="ARBA00023082"/>
    </source>
</evidence>
<keyword evidence="4" id="KW-0804">Transcription</keyword>
<comment type="similarity">
    <text evidence="1">Belongs to the sigma-70 factor family. ECF subfamily.</text>
</comment>
<gene>
    <name evidence="7" type="ORF">FSA05_07205</name>
</gene>
<dbReference type="InterPro" id="IPR007627">
    <property type="entry name" value="RNA_pol_sigma70_r2"/>
</dbReference>
<dbReference type="Gene3D" id="1.10.1740.10">
    <property type="match status" value="1"/>
</dbReference>
<organism evidence="7 8">
    <name type="scientific">Parabacteroides distasonis</name>
    <dbReference type="NCBI Taxonomy" id="823"/>
    <lineage>
        <taxon>Bacteria</taxon>
        <taxon>Pseudomonadati</taxon>
        <taxon>Bacteroidota</taxon>
        <taxon>Bacteroidia</taxon>
        <taxon>Bacteroidales</taxon>
        <taxon>Tannerellaceae</taxon>
        <taxon>Parabacteroides</taxon>
    </lineage>
</organism>
<evidence type="ECO:0000256" key="1">
    <source>
        <dbReference type="ARBA" id="ARBA00010641"/>
    </source>
</evidence>
<evidence type="ECO:0000256" key="4">
    <source>
        <dbReference type="ARBA" id="ARBA00023163"/>
    </source>
</evidence>
<dbReference type="InterPro" id="IPR014327">
    <property type="entry name" value="RNA_pol_sigma70_bacteroid"/>
</dbReference>
<reference evidence="7 8" key="1">
    <citation type="submission" date="2019-07" db="EMBL/GenBank/DDBJ databases">
        <title>Genome sequencing of Parabacteroides distasonis iSURF_7.</title>
        <authorList>
            <person name="Degefu H.N."/>
            <person name="Ruoff K.L."/>
            <person name="Price C.E."/>
            <person name="Valls R.A."/>
            <person name="O'Toole G.A."/>
        </authorList>
    </citation>
    <scope>NUCLEOTIDE SEQUENCE [LARGE SCALE GENOMIC DNA]</scope>
    <source>
        <strain evidence="7 8">CFPLTA003_1B</strain>
    </source>
</reference>
<dbReference type="RefSeq" id="WP_146375247.1">
    <property type="nucleotide sequence ID" value="NZ_VOHW01000003.1"/>
</dbReference>
<dbReference type="CDD" id="cd06171">
    <property type="entry name" value="Sigma70_r4"/>
    <property type="match status" value="1"/>
</dbReference>
<protein>
    <submittedName>
        <fullName evidence="7">RNA polymerase sigma-70 factor</fullName>
    </submittedName>
</protein>
<keyword evidence="3" id="KW-0731">Sigma factor</keyword>
<dbReference type="NCBIfam" id="TIGR02937">
    <property type="entry name" value="sigma70-ECF"/>
    <property type="match status" value="1"/>
</dbReference>
<dbReference type="EMBL" id="VOHW01000003">
    <property type="protein sequence ID" value="TWV62815.1"/>
    <property type="molecule type" value="Genomic_DNA"/>
</dbReference>
<proteinExistence type="inferred from homology"/>
<dbReference type="SUPFAM" id="SSF88946">
    <property type="entry name" value="Sigma2 domain of RNA polymerase sigma factors"/>
    <property type="match status" value="1"/>
</dbReference>
<evidence type="ECO:0000259" key="6">
    <source>
        <dbReference type="Pfam" id="PF08281"/>
    </source>
</evidence>
<dbReference type="Proteomes" id="UP000315827">
    <property type="component" value="Unassembled WGS sequence"/>
</dbReference>
<evidence type="ECO:0000256" key="2">
    <source>
        <dbReference type="ARBA" id="ARBA00023015"/>
    </source>
</evidence>
<dbReference type="InterPro" id="IPR014284">
    <property type="entry name" value="RNA_pol_sigma-70_dom"/>
</dbReference>
<dbReference type="GO" id="GO:0016987">
    <property type="term" value="F:sigma factor activity"/>
    <property type="evidence" value="ECO:0007669"/>
    <property type="project" value="UniProtKB-KW"/>
</dbReference>
<comment type="caution">
    <text evidence="7">The sequence shown here is derived from an EMBL/GenBank/DDBJ whole genome shotgun (WGS) entry which is preliminary data.</text>
</comment>
<dbReference type="SUPFAM" id="SSF88659">
    <property type="entry name" value="Sigma3 and sigma4 domains of RNA polymerase sigma factors"/>
    <property type="match status" value="1"/>
</dbReference>
<dbReference type="Pfam" id="PF08281">
    <property type="entry name" value="Sigma70_r4_2"/>
    <property type="match status" value="1"/>
</dbReference>
<dbReference type="InterPro" id="IPR036388">
    <property type="entry name" value="WH-like_DNA-bd_sf"/>
</dbReference>
<dbReference type="Pfam" id="PF04542">
    <property type="entry name" value="Sigma70_r2"/>
    <property type="match status" value="1"/>
</dbReference>
<evidence type="ECO:0000313" key="8">
    <source>
        <dbReference type="Proteomes" id="UP000315827"/>
    </source>
</evidence>
<dbReference type="PANTHER" id="PTHR43133:SF46">
    <property type="entry name" value="RNA POLYMERASE SIGMA-70 FACTOR ECF SUBFAMILY"/>
    <property type="match status" value="1"/>
</dbReference>
<evidence type="ECO:0000259" key="5">
    <source>
        <dbReference type="Pfam" id="PF04542"/>
    </source>
</evidence>
<keyword evidence="2" id="KW-0805">Transcription regulation</keyword>
<dbReference type="PANTHER" id="PTHR43133">
    <property type="entry name" value="RNA POLYMERASE ECF-TYPE SIGMA FACTO"/>
    <property type="match status" value="1"/>
</dbReference>
<dbReference type="InterPro" id="IPR013325">
    <property type="entry name" value="RNA_pol_sigma_r2"/>
</dbReference>
<dbReference type="InterPro" id="IPR013249">
    <property type="entry name" value="RNA_pol_sigma70_r4_t2"/>
</dbReference>
<dbReference type="GO" id="GO:0003677">
    <property type="term" value="F:DNA binding"/>
    <property type="evidence" value="ECO:0007669"/>
    <property type="project" value="InterPro"/>
</dbReference>
<dbReference type="AlphaFoldDB" id="A0A5C6KJU0"/>
<dbReference type="InterPro" id="IPR039425">
    <property type="entry name" value="RNA_pol_sigma-70-like"/>
</dbReference>
<name>A0A5C6KJU0_PARDI</name>
<feature type="domain" description="RNA polymerase sigma-70 region 2" evidence="5">
    <location>
        <begin position="9"/>
        <end position="74"/>
    </location>
</feature>
<dbReference type="Gene3D" id="1.10.10.10">
    <property type="entry name" value="Winged helix-like DNA-binding domain superfamily/Winged helix DNA-binding domain"/>
    <property type="match status" value="1"/>
</dbReference>
<evidence type="ECO:0000313" key="7">
    <source>
        <dbReference type="EMBL" id="TWV62815.1"/>
    </source>
</evidence>
<sequence>MEAPKFSKLFNKYHKGFISFAKNYIQDLVVAEDYVTEAWLYYWENKERLPLDTNIPAYVLTIVKNKCLSHLRHQIIHEQAMTELYNTLRWEMDMRIARLEACEPHQIFTDEIQALIHNAILKLPEQTQTIFRMSRFNQLSQKEIAQQMGVSLKTVEFHITKAIKFLRKELRDYFPLLSFWMLFP</sequence>
<accession>A0A5C6KJU0</accession>